<name>A0A1Y1Y3N8_9FUNG</name>
<evidence type="ECO:0000256" key="10">
    <source>
        <dbReference type="ARBA" id="ARBA00051680"/>
    </source>
</evidence>
<dbReference type="Gene3D" id="1.10.510.10">
    <property type="entry name" value="Transferase(Phosphotransferase) domain 1"/>
    <property type="match status" value="1"/>
</dbReference>
<dbReference type="GO" id="GO:0004674">
    <property type="term" value="F:protein serine/threonine kinase activity"/>
    <property type="evidence" value="ECO:0007669"/>
    <property type="project" value="UniProtKB-KW"/>
</dbReference>
<dbReference type="FunFam" id="1.10.510.10:FF:000112">
    <property type="entry name" value="Putative dual specificity tyrosine-phosphorylation-regulated kinase 2"/>
    <property type="match status" value="1"/>
</dbReference>
<dbReference type="OrthoDB" id="9332038at2759"/>
<evidence type="ECO:0000256" key="2">
    <source>
        <dbReference type="ARBA" id="ARBA00013203"/>
    </source>
</evidence>
<keyword evidence="5 11" id="KW-0547">Nucleotide-binding</keyword>
<evidence type="ECO:0000256" key="7">
    <source>
        <dbReference type="ARBA" id="ARBA00022840"/>
    </source>
</evidence>
<dbReference type="InterPro" id="IPR000719">
    <property type="entry name" value="Prot_kinase_dom"/>
</dbReference>
<evidence type="ECO:0000256" key="9">
    <source>
        <dbReference type="ARBA" id="ARBA00049308"/>
    </source>
</evidence>
<evidence type="ECO:0000256" key="5">
    <source>
        <dbReference type="ARBA" id="ARBA00022741"/>
    </source>
</evidence>
<protein>
    <recommendedName>
        <fullName evidence="2">dual-specificity kinase</fullName>
        <ecNumber evidence="2">2.7.12.1</ecNumber>
    </recommendedName>
</protein>
<evidence type="ECO:0000313" key="14">
    <source>
        <dbReference type="EMBL" id="ORX92620.1"/>
    </source>
</evidence>
<dbReference type="InterPro" id="IPR050494">
    <property type="entry name" value="Ser_Thr_dual-spec_kinase"/>
</dbReference>
<organism evidence="14 15">
    <name type="scientific">Basidiobolus meristosporus CBS 931.73</name>
    <dbReference type="NCBI Taxonomy" id="1314790"/>
    <lineage>
        <taxon>Eukaryota</taxon>
        <taxon>Fungi</taxon>
        <taxon>Fungi incertae sedis</taxon>
        <taxon>Zoopagomycota</taxon>
        <taxon>Entomophthoromycotina</taxon>
        <taxon>Basidiobolomycetes</taxon>
        <taxon>Basidiobolales</taxon>
        <taxon>Basidiobolaceae</taxon>
        <taxon>Basidiobolus</taxon>
    </lineage>
</organism>
<dbReference type="InterPro" id="IPR008271">
    <property type="entry name" value="Ser/Thr_kinase_AS"/>
</dbReference>
<dbReference type="Proteomes" id="UP000193498">
    <property type="component" value="Unassembled WGS sequence"/>
</dbReference>
<dbReference type="CDD" id="cd14210">
    <property type="entry name" value="PKc_DYRK"/>
    <property type="match status" value="1"/>
</dbReference>
<comment type="catalytic activity">
    <reaction evidence="8">
        <text>L-seryl-[protein] + ATP = O-phospho-L-seryl-[protein] + ADP + H(+)</text>
        <dbReference type="Rhea" id="RHEA:17989"/>
        <dbReference type="Rhea" id="RHEA-COMP:9863"/>
        <dbReference type="Rhea" id="RHEA-COMP:11604"/>
        <dbReference type="ChEBI" id="CHEBI:15378"/>
        <dbReference type="ChEBI" id="CHEBI:29999"/>
        <dbReference type="ChEBI" id="CHEBI:30616"/>
        <dbReference type="ChEBI" id="CHEBI:83421"/>
        <dbReference type="ChEBI" id="CHEBI:456216"/>
        <dbReference type="EC" id="2.7.12.1"/>
    </reaction>
</comment>
<dbReference type="InParanoid" id="A0A1Y1Y3N8"/>
<comment type="similarity">
    <text evidence="1">Belongs to the protein kinase superfamily. CMGC Ser/Thr protein kinase family. MNB/DYRK subfamily.</text>
</comment>
<comment type="caution">
    <text evidence="14">The sequence shown here is derived from an EMBL/GenBank/DDBJ whole genome shotgun (WGS) entry which is preliminary data.</text>
</comment>
<dbReference type="EMBL" id="MCFE01000267">
    <property type="protein sequence ID" value="ORX92620.1"/>
    <property type="molecule type" value="Genomic_DNA"/>
</dbReference>
<comment type="catalytic activity">
    <reaction evidence="10">
        <text>L-tyrosyl-[protein] + ATP = O-phospho-L-tyrosyl-[protein] + ADP + H(+)</text>
        <dbReference type="Rhea" id="RHEA:10596"/>
        <dbReference type="Rhea" id="RHEA-COMP:10136"/>
        <dbReference type="Rhea" id="RHEA-COMP:20101"/>
        <dbReference type="ChEBI" id="CHEBI:15378"/>
        <dbReference type="ChEBI" id="CHEBI:30616"/>
        <dbReference type="ChEBI" id="CHEBI:46858"/>
        <dbReference type="ChEBI" id="CHEBI:61978"/>
        <dbReference type="ChEBI" id="CHEBI:456216"/>
        <dbReference type="EC" id="2.7.12.1"/>
    </reaction>
</comment>
<dbReference type="PROSITE" id="PS50011">
    <property type="entry name" value="PROTEIN_KINASE_DOM"/>
    <property type="match status" value="1"/>
</dbReference>
<dbReference type="PANTHER" id="PTHR24058:SF22">
    <property type="entry name" value="DUAL SPECIFICITY TYROSINE-PHOSPHORYLATION-REGULATED KINASE 4"/>
    <property type="match status" value="1"/>
</dbReference>
<dbReference type="InterPro" id="IPR042521">
    <property type="entry name" value="DYRK"/>
</dbReference>
<dbReference type="EC" id="2.7.12.1" evidence="2"/>
<keyword evidence="4" id="KW-0808">Transferase</keyword>
<dbReference type="PROSITE" id="PS00107">
    <property type="entry name" value="PROTEIN_KINASE_ATP"/>
    <property type="match status" value="1"/>
</dbReference>
<dbReference type="FunFam" id="3.30.200.20:FF:000087">
    <property type="entry name" value="Dual specificity tyrosine-phosphorylation-regulated kinase 1A"/>
    <property type="match status" value="1"/>
</dbReference>
<evidence type="ECO:0000256" key="4">
    <source>
        <dbReference type="ARBA" id="ARBA00022679"/>
    </source>
</evidence>
<dbReference type="Gene3D" id="3.30.200.20">
    <property type="entry name" value="Phosphorylase Kinase, domain 1"/>
    <property type="match status" value="1"/>
</dbReference>
<keyword evidence="3 12" id="KW-0723">Serine/threonine-protein kinase</keyword>
<evidence type="ECO:0000256" key="8">
    <source>
        <dbReference type="ARBA" id="ARBA00049003"/>
    </source>
</evidence>
<dbReference type="InterPro" id="IPR011009">
    <property type="entry name" value="Kinase-like_dom_sf"/>
</dbReference>
<evidence type="ECO:0000313" key="15">
    <source>
        <dbReference type="Proteomes" id="UP000193498"/>
    </source>
</evidence>
<accession>A0A1Y1Y3N8</accession>
<evidence type="ECO:0000256" key="3">
    <source>
        <dbReference type="ARBA" id="ARBA00022527"/>
    </source>
</evidence>
<evidence type="ECO:0000256" key="1">
    <source>
        <dbReference type="ARBA" id="ARBA00008867"/>
    </source>
</evidence>
<proteinExistence type="inferred from homology"/>
<evidence type="ECO:0000256" key="12">
    <source>
        <dbReference type="RuleBase" id="RU000304"/>
    </source>
</evidence>
<reference evidence="14 15" key="1">
    <citation type="submission" date="2016-07" db="EMBL/GenBank/DDBJ databases">
        <title>Pervasive Adenine N6-methylation of Active Genes in Fungi.</title>
        <authorList>
            <consortium name="DOE Joint Genome Institute"/>
            <person name="Mondo S.J."/>
            <person name="Dannebaum R.O."/>
            <person name="Kuo R.C."/>
            <person name="Labutti K."/>
            <person name="Haridas S."/>
            <person name="Kuo A."/>
            <person name="Salamov A."/>
            <person name="Ahrendt S.R."/>
            <person name="Lipzen A."/>
            <person name="Sullivan W."/>
            <person name="Andreopoulos W.B."/>
            <person name="Clum A."/>
            <person name="Lindquist E."/>
            <person name="Daum C."/>
            <person name="Ramamoorthy G.K."/>
            <person name="Gryganskyi A."/>
            <person name="Culley D."/>
            <person name="Magnuson J.K."/>
            <person name="James T.Y."/>
            <person name="O'Malley M.A."/>
            <person name="Stajich J.E."/>
            <person name="Spatafora J.W."/>
            <person name="Visel A."/>
            <person name="Grigoriev I.V."/>
        </authorList>
    </citation>
    <scope>NUCLEOTIDE SEQUENCE [LARGE SCALE GENOMIC DNA]</scope>
    <source>
        <strain evidence="14 15">CBS 931.73</strain>
    </source>
</reference>
<keyword evidence="6 14" id="KW-0418">Kinase</keyword>
<dbReference type="AlphaFoldDB" id="A0A1Y1Y3N8"/>
<comment type="catalytic activity">
    <reaction evidence="9">
        <text>L-threonyl-[protein] + ATP = O-phospho-L-threonyl-[protein] + ADP + H(+)</text>
        <dbReference type="Rhea" id="RHEA:46608"/>
        <dbReference type="Rhea" id="RHEA-COMP:11060"/>
        <dbReference type="Rhea" id="RHEA-COMP:11605"/>
        <dbReference type="ChEBI" id="CHEBI:15378"/>
        <dbReference type="ChEBI" id="CHEBI:30013"/>
        <dbReference type="ChEBI" id="CHEBI:30616"/>
        <dbReference type="ChEBI" id="CHEBI:61977"/>
        <dbReference type="ChEBI" id="CHEBI:456216"/>
        <dbReference type="EC" id="2.7.12.1"/>
    </reaction>
</comment>
<feature type="domain" description="Protein kinase" evidence="13">
    <location>
        <begin position="71"/>
        <end position="367"/>
    </location>
</feature>
<feature type="binding site" evidence="11">
    <location>
        <position position="100"/>
    </location>
    <ligand>
        <name>ATP</name>
        <dbReference type="ChEBI" id="CHEBI:30616"/>
    </ligand>
</feature>
<dbReference type="PROSITE" id="PS00108">
    <property type="entry name" value="PROTEIN_KINASE_ST"/>
    <property type="match status" value="1"/>
</dbReference>
<dbReference type="SMART" id="SM00220">
    <property type="entry name" value="S_TKc"/>
    <property type="match status" value="1"/>
</dbReference>
<dbReference type="SUPFAM" id="SSF56112">
    <property type="entry name" value="Protein kinase-like (PK-like)"/>
    <property type="match status" value="1"/>
</dbReference>
<dbReference type="GO" id="GO:0005856">
    <property type="term" value="C:cytoskeleton"/>
    <property type="evidence" value="ECO:0007669"/>
    <property type="project" value="TreeGrafter"/>
</dbReference>
<evidence type="ECO:0000259" key="13">
    <source>
        <dbReference type="PROSITE" id="PS50011"/>
    </source>
</evidence>
<dbReference type="PANTHER" id="PTHR24058">
    <property type="entry name" value="DUAL SPECIFICITY PROTEIN KINASE"/>
    <property type="match status" value="1"/>
</dbReference>
<dbReference type="Pfam" id="PF00069">
    <property type="entry name" value="Pkinase"/>
    <property type="match status" value="1"/>
</dbReference>
<dbReference type="GO" id="GO:0005737">
    <property type="term" value="C:cytoplasm"/>
    <property type="evidence" value="ECO:0007669"/>
    <property type="project" value="TreeGrafter"/>
</dbReference>
<gene>
    <name evidence="14" type="ORF">K493DRAFT_225239</name>
</gene>
<keyword evidence="7 11" id="KW-0067">ATP-binding</keyword>
<dbReference type="InterPro" id="IPR017441">
    <property type="entry name" value="Protein_kinase_ATP_BS"/>
</dbReference>
<dbReference type="STRING" id="1314790.A0A1Y1Y3N8"/>
<evidence type="ECO:0000256" key="11">
    <source>
        <dbReference type="PROSITE-ProRule" id="PRU10141"/>
    </source>
</evidence>
<keyword evidence="15" id="KW-1185">Reference proteome</keyword>
<evidence type="ECO:0000256" key="6">
    <source>
        <dbReference type="ARBA" id="ARBA00022777"/>
    </source>
</evidence>
<dbReference type="Gene3D" id="3.30.10.30">
    <property type="entry name" value="DYRK"/>
    <property type="match status" value="1"/>
</dbReference>
<sequence>MHQHASDILKSPSYKLYSYERTEILQYPRIYYCGQHNRKRPNLATGTANFGFDDERGDYLINLNDHLLYRYEILDVLGKGSFGQVIKAQDHKTGQQVAIKLIRNKKRFHTQALVELKILECIKKWDPDDTKNLVHIHHHFYFRSHLCIVFELLSINLYEFLRSNAFQGCSVNLIRRFTVQMLRALSLLNKHHVVHCDLKPENVLLKYPNKSAIKVIDLGSSCFESERIYTYIQSRFYRSPEVILGIPYNTAIDMWSLGCIIAELYTGYPLFPGESEREQLSCIMELLGVPPTYLIEKSSRRAAFFDSGSNPRPVINSKGKRRSPGTKSVNQVLKCTDEAFMDFIAKCLEWDPEKRMTPDEGLGHYWITGVVEAPKPSIPAAPPSSTPISLRRKSMVVRNTNASNESSEPCSSYRHSPLAPVVTVATTRGTLGDMATLSKPASGNLLGTSYQSSIDILRKQSNGARPSDA</sequence>
<dbReference type="GO" id="GO:0004712">
    <property type="term" value="F:protein serine/threonine/tyrosine kinase activity"/>
    <property type="evidence" value="ECO:0007669"/>
    <property type="project" value="UniProtKB-EC"/>
</dbReference>
<dbReference type="GO" id="GO:0005524">
    <property type="term" value="F:ATP binding"/>
    <property type="evidence" value="ECO:0007669"/>
    <property type="project" value="UniProtKB-UniRule"/>
</dbReference>